<accession>A0A268F2L3</accession>
<evidence type="ECO:0000313" key="5">
    <source>
        <dbReference type="Proteomes" id="UP000215596"/>
    </source>
</evidence>
<dbReference type="EMBL" id="WOAA01000004">
    <property type="protein sequence ID" value="MUG65925.1"/>
    <property type="molecule type" value="Genomic_DNA"/>
</dbReference>
<name>A0A268F2L3_9BACL</name>
<evidence type="ECO:0000259" key="2">
    <source>
        <dbReference type="Pfam" id="PF13115"/>
    </source>
</evidence>
<dbReference type="AlphaFoldDB" id="A0A268F2L3"/>
<protein>
    <recommendedName>
        <fullName evidence="2">YtkA-like domain-containing protein</fullName>
    </recommendedName>
</protein>
<evidence type="ECO:0000256" key="1">
    <source>
        <dbReference type="SAM" id="SignalP"/>
    </source>
</evidence>
<comment type="caution">
    <text evidence="4">The sequence shown here is derived from an EMBL/GenBank/DDBJ whole genome shotgun (WGS) entry which is preliminary data.</text>
</comment>
<dbReference type="Proteomes" id="UP000435177">
    <property type="component" value="Unassembled WGS sequence"/>
</dbReference>
<organism evidence="4 5">
    <name type="scientific">Paenibacillus campinasensis</name>
    <dbReference type="NCBI Taxonomy" id="66347"/>
    <lineage>
        <taxon>Bacteria</taxon>
        <taxon>Bacillati</taxon>
        <taxon>Bacillota</taxon>
        <taxon>Bacilli</taxon>
        <taxon>Bacillales</taxon>
        <taxon>Paenibacillaceae</taxon>
        <taxon>Paenibacillus</taxon>
    </lineage>
</organism>
<evidence type="ECO:0000313" key="3">
    <source>
        <dbReference type="EMBL" id="MUG65925.1"/>
    </source>
</evidence>
<proteinExistence type="predicted"/>
<dbReference type="InterPro" id="IPR032693">
    <property type="entry name" value="YtkA-like_dom"/>
</dbReference>
<evidence type="ECO:0000313" key="4">
    <source>
        <dbReference type="EMBL" id="PAD79610.1"/>
    </source>
</evidence>
<reference evidence="4 5" key="1">
    <citation type="submission" date="2017-07" db="EMBL/GenBank/DDBJ databases">
        <title>Isolation and whole genome analysis of endospore-forming bacteria from heroin.</title>
        <authorList>
            <person name="Kalinowski J."/>
            <person name="Ahrens B."/>
            <person name="Al-Dilaimi A."/>
            <person name="Winkler A."/>
            <person name="Wibberg D."/>
            <person name="Schleenbecker U."/>
            <person name="Ruckert C."/>
            <person name="Wolfel R."/>
            <person name="Grass G."/>
        </authorList>
    </citation>
    <scope>NUCLEOTIDE SEQUENCE [LARGE SCALE GENOMIC DNA]</scope>
    <source>
        <strain evidence="4 5">7537-G1</strain>
    </source>
</reference>
<feature type="chain" id="PRO_5038534706" description="YtkA-like domain-containing protein" evidence="1">
    <location>
        <begin position="21"/>
        <end position="138"/>
    </location>
</feature>
<dbReference type="RefSeq" id="WP_095263656.1">
    <property type="nucleotide sequence ID" value="NZ_NPBY01000011.1"/>
</dbReference>
<sequence>MSRKKMALFAAMVLMAVALSACSDGDAKGVDDEMMLEPILVDLTLSPDTIQVGETVAIQAKVTHGGAPVEDADKVEFEFAMQGGGLQVTVPVQHAGDGVYQMDKSFDRPGTYRVISHVTARGQHSMPLKELTVLTSDE</sequence>
<keyword evidence="1" id="KW-0732">Signal</keyword>
<keyword evidence="6" id="KW-1185">Reference proteome</keyword>
<dbReference type="Proteomes" id="UP000215596">
    <property type="component" value="Unassembled WGS sequence"/>
</dbReference>
<dbReference type="Pfam" id="PF13115">
    <property type="entry name" value="YtkA"/>
    <property type="match status" value="1"/>
</dbReference>
<evidence type="ECO:0000313" key="6">
    <source>
        <dbReference type="Proteomes" id="UP000435177"/>
    </source>
</evidence>
<dbReference type="OrthoDB" id="2679563at2"/>
<dbReference type="PROSITE" id="PS51257">
    <property type="entry name" value="PROKAR_LIPOPROTEIN"/>
    <property type="match status" value="1"/>
</dbReference>
<reference evidence="3 6" key="2">
    <citation type="submission" date="2019-11" db="EMBL/GenBank/DDBJ databases">
        <title>Draft genome sequences of five Paenibacillus species of dairy origin.</title>
        <authorList>
            <person name="Olajide A.M."/>
            <person name="Chen S."/>
            <person name="Lapointe G."/>
        </authorList>
    </citation>
    <scope>NUCLEOTIDE SEQUENCE [LARGE SCALE GENOMIC DNA]</scope>
    <source>
        <strain evidence="3 6">3CS1</strain>
    </source>
</reference>
<feature type="domain" description="YtkA-like" evidence="2">
    <location>
        <begin position="41"/>
        <end position="117"/>
    </location>
</feature>
<dbReference type="EMBL" id="NPBY01000011">
    <property type="protein sequence ID" value="PAD79610.1"/>
    <property type="molecule type" value="Genomic_DNA"/>
</dbReference>
<gene>
    <name evidence="4" type="ORF">CHH67_03790</name>
    <name evidence="3" type="ORF">GNP94_07865</name>
</gene>
<feature type="signal peptide" evidence="1">
    <location>
        <begin position="1"/>
        <end position="20"/>
    </location>
</feature>